<dbReference type="AlphaFoldDB" id="A0A0C1JIP2"/>
<dbReference type="PATRIC" id="fig|362787.3.peg.1601"/>
<gene>
    <name evidence="2" type="ORF">DB44_EC00360</name>
</gene>
<dbReference type="RefSeq" id="WP_039359648.1">
    <property type="nucleotide sequence ID" value="NZ_JSAN01000101.1"/>
</dbReference>
<dbReference type="Pfam" id="PF16187">
    <property type="entry name" value="Peptidase_M16_M"/>
    <property type="match status" value="1"/>
</dbReference>
<evidence type="ECO:0000313" key="3">
    <source>
        <dbReference type="Proteomes" id="UP000031465"/>
    </source>
</evidence>
<evidence type="ECO:0000313" key="2">
    <source>
        <dbReference type="EMBL" id="KIC71260.1"/>
    </source>
</evidence>
<feature type="domain" description="Peptidase M16 middle/third" evidence="1">
    <location>
        <begin position="11"/>
        <end position="78"/>
    </location>
</feature>
<dbReference type="InterPro" id="IPR032632">
    <property type="entry name" value="Peptidase_M16_M"/>
</dbReference>
<evidence type="ECO:0000259" key="1">
    <source>
        <dbReference type="Pfam" id="PF16187"/>
    </source>
</evidence>
<proteinExistence type="predicted"/>
<organism evidence="2 3">
    <name type="scientific">Candidatus Protochlamydia amoebophila</name>
    <dbReference type="NCBI Taxonomy" id="362787"/>
    <lineage>
        <taxon>Bacteria</taxon>
        <taxon>Pseudomonadati</taxon>
        <taxon>Chlamydiota</taxon>
        <taxon>Chlamydiia</taxon>
        <taxon>Parachlamydiales</taxon>
        <taxon>Parachlamydiaceae</taxon>
        <taxon>Candidatus Protochlamydia</taxon>
    </lineage>
</organism>
<name>A0A0C1JIP2_9BACT</name>
<comment type="caution">
    <text evidence="2">The sequence shown here is derived from an EMBL/GenBank/DDBJ whole genome shotgun (WGS) entry which is preliminary data.</text>
</comment>
<dbReference type="InterPro" id="IPR011249">
    <property type="entry name" value="Metalloenz_LuxS/M16"/>
</dbReference>
<reference evidence="2 3" key="1">
    <citation type="journal article" date="2014" name="Mol. Biol. Evol.">
        <title>Massive expansion of Ubiquitination-related gene families within the Chlamydiae.</title>
        <authorList>
            <person name="Domman D."/>
            <person name="Collingro A."/>
            <person name="Lagkouvardos I."/>
            <person name="Gehre L."/>
            <person name="Weinmaier T."/>
            <person name="Rattei T."/>
            <person name="Subtil A."/>
            <person name="Horn M."/>
        </authorList>
    </citation>
    <scope>NUCLEOTIDE SEQUENCE [LARGE SCALE GENOMIC DNA]</scope>
    <source>
        <strain evidence="2 3">EI2</strain>
    </source>
</reference>
<sequence length="94" mass="10954">MTFPKQTLNPQSFDAQIIQYFLQSLTPHQAVITIIAPQIELPICLTKKEKWLKIDYDVQKFSEKQLKSWDEEPSNLDLCLCPIPILLFPIKQLP</sequence>
<accession>A0A0C1JIP2</accession>
<dbReference type="Proteomes" id="UP000031465">
    <property type="component" value="Unassembled WGS sequence"/>
</dbReference>
<dbReference type="SUPFAM" id="SSF63411">
    <property type="entry name" value="LuxS/MPP-like metallohydrolase"/>
    <property type="match status" value="1"/>
</dbReference>
<dbReference type="EMBL" id="JSAN01000101">
    <property type="protein sequence ID" value="KIC71260.1"/>
    <property type="molecule type" value="Genomic_DNA"/>
</dbReference>
<dbReference type="Gene3D" id="3.30.830.10">
    <property type="entry name" value="Metalloenzyme, LuxS/M16 peptidase-like"/>
    <property type="match status" value="1"/>
</dbReference>
<protein>
    <recommendedName>
        <fullName evidence="1">Peptidase M16 middle/third domain-containing protein</fullName>
    </recommendedName>
</protein>
<dbReference type="GO" id="GO:0046872">
    <property type="term" value="F:metal ion binding"/>
    <property type="evidence" value="ECO:0007669"/>
    <property type="project" value="InterPro"/>
</dbReference>